<reference evidence="3" key="1">
    <citation type="submission" date="2016-10" db="EMBL/GenBank/DDBJ databases">
        <authorList>
            <person name="Varghese N."/>
            <person name="Submissions S."/>
        </authorList>
    </citation>
    <scope>NUCLEOTIDE SEQUENCE [LARGE SCALE GENOMIC DNA]</scope>
    <source>
        <strain evidence="3">CGMCC 1.8981</strain>
    </source>
</reference>
<evidence type="ECO:0000313" key="3">
    <source>
        <dbReference type="Proteomes" id="UP000199112"/>
    </source>
</evidence>
<name>A0A1H6FTK0_9EURY</name>
<evidence type="ECO:0000313" key="2">
    <source>
        <dbReference type="EMBL" id="SEH13134.1"/>
    </source>
</evidence>
<dbReference type="Pfam" id="PF23373">
    <property type="entry name" value="DUF7093"/>
    <property type="match status" value="1"/>
</dbReference>
<dbReference type="EMBL" id="FNWL01000001">
    <property type="protein sequence ID" value="SEH13134.1"/>
    <property type="molecule type" value="Genomic_DNA"/>
</dbReference>
<sequence>MVVVSAGEYMQNQLRGRHELNFWRQYVFYGVTGYDGIMVLRCSLLGHDYGEIDVEREREERGSEVVVTVQEFEECARCGDRHVISENTEVTSLSAQTAADALPDEYDLESETPPTESPSEPPAETAVDAGDARGDIGGDVDDDAAEFIDADAGSEPAAPTAAGNDPAASAETPESTDELDVPTDENGEPITDDGEILEDEEPLPDRDREHGEWPDSDDVGPPVGAENEPNEWPDDGPVDGAGDERDGDDTADVDVDATDDGILLGEDAGDESESLAAASARSTTASTPTASDSNQTSQSDEPEATGSGIERAGSAPTPGESPTAERDDVPTEFYCPSCAYVAASDRASLRAGDICPECKKGYLGERER</sequence>
<feature type="compositionally biased region" description="Acidic residues" evidence="1">
    <location>
        <begin position="138"/>
        <end position="149"/>
    </location>
</feature>
<feature type="region of interest" description="Disordered" evidence="1">
    <location>
        <begin position="106"/>
        <end position="330"/>
    </location>
</feature>
<feature type="compositionally biased region" description="Low complexity" evidence="1">
    <location>
        <begin position="156"/>
        <end position="170"/>
    </location>
</feature>
<organism evidence="2 3">
    <name type="scientific">Natronorubrum sediminis</name>
    <dbReference type="NCBI Taxonomy" id="640943"/>
    <lineage>
        <taxon>Archaea</taxon>
        <taxon>Methanobacteriati</taxon>
        <taxon>Methanobacteriota</taxon>
        <taxon>Stenosarchaea group</taxon>
        <taxon>Halobacteria</taxon>
        <taxon>Halobacteriales</taxon>
        <taxon>Natrialbaceae</taxon>
        <taxon>Natronorubrum</taxon>
    </lineage>
</organism>
<dbReference type="InterPro" id="IPR055519">
    <property type="entry name" value="DUF7093"/>
</dbReference>
<feature type="compositionally biased region" description="Acidic residues" evidence="1">
    <location>
        <begin position="174"/>
        <end position="202"/>
    </location>
</feature>
<accession>A0A1H6FTK0</accession>
<protein>
    <submittedName>
        <fullName evidence="2">Uncharacterized protein</fullName>
    </submittedName>
</protein>
<dbReference type="AlphaFoldDB" id="A0A1H6FTK0"/>
<feature type="compositionally biased region" description="Low complexity" evidence="1">
    <location>
        <begin position="274"/>
        <end position="293"/>
    </location>
</feature>
<feature type="compositionally biased region" description="Acidic residues" evidence="1">
    <location>
        <begin position="228"/>
        <end position="237"/>
    </location>
</feature>
<keyword evidence="3" id="KW-1185">Reference proteome</keyword>
<dbReference type="Proteomes" id="UP000199112">
    <property type="component" value="Unassembled WGS sequence"/>
</dbReference>
<feature type="compositionally biased region" description="Basic and acidic residues" evidence="1">
    <location>
        <begin position="203"/>
        <end position="213"/>
    </location>
</feature>
<feature type="compositionally biased region" description="Acidic residues" evidence="1">
    <location>
        <begin position="245"/>
        <end position="259"/>
    </location>
</feature>
<gene>
    <name evidence="2" type="ORF">SAMN04487967_1169</name>
</gene>
<evidence type="ECO:0000256" key="1">
    <source>
        <dbReference type="SAM" id="MobiDB-lite"/>
    </source>
</evidence>
<proteinExistence type="predicted"/>